<feature type="region of interest" description="Disordered" evidence="1">
    <location>
        <begin position="124"/>
        <end position="152"/>
    </location>
</feature>
<feature type="transmembrane region" description="Helical" evidence="2">
    <location>
        <begin position="637"/>
        <end position="659"/>
    </location>
</feature>
<feature type="transmembrane region" description="Helical" evidence="2">
    <location>
        <begin position="492"/>
        <end position="512"/>
    </location>
</feature>
<evidence type="ECO:0000256" key="1">
    <source>
        <dbReference type="SAM" id="MobiDB-lite"/>
    </source>
</evidence>
<accession>A0AA37IFL3</accession>
<dbReference type="GO" id="GO:0046475">
    <property type="term" value="P:glycerophospholipid catabolic process"/>
    <property type="evidence" value="ECO:0007669"/>
    <property type="project" value="TreeGrafter"/>
</dbReference>
<keyword evidence="2" id="KW-0812">Transmembrane</keyword>
<feature type="transmembrane region" description="Helical" evidence="2">
    <location>
        <begin position="400"/>
        <end position="422"/>
    </location>
</feature>
<feature type="transmembrane region" description="Helical" evidence="2">
    <location>
        <begin position="562"/>
        <end position="581"/>
    </location>
</feature>
<name>A0AA37IFL3_9BURK</name>
<feature type="transmembrane region" description="Helical" evidence="2">
    <location>
        <begin position="593"/>
        <end position="611"/>
    </location>
</feature>
<dbReference type="InterPro" id="IPR016035">
    <property type="entry name" value="Acyl_Trfase/lysoPLipase"/>
</dbReference>
<feature type="transmembrane region" description="Helical" evidence="2">
    <location>
        <begin position="698"/>
        <end position="725"/>
    </location>
</feature>
<dbReference type="GO" id="GO:0005829">
    <property type="term" value="C:cytosol"/>
    <property type="evidence" value="ECO:0007669"/>
    <property type="project" value="TreeGrafter"/>
</dbReference>
<keyword evidence="2" id="KW-0472">Membrane</keyword>
<sequence>MAKQVARNVIRRMLVSSSHVLHEESSNEMQRRHGRVVIGRGHLLADERDVEVMLALLRRPEHPLVLENVLGEWRYVQSGTGQPPSTRLSLDTNEVDRLLDHDLEQCENLLERWFDPRILDPLSCNGPMHSRPPDTLRRNRPRGTPPASRDFHRLPSGAQLALLYFCLRLGARHCNPLREIAVSRDWLFIGRLLRLRDDGVHGCDQRLIDMARSIGKEAIRHLAGMLEGLPVVAHRVLAEEFEYVIGNVQRGRRNIAPSANIQEAMLGQDLSALCLSGGGIRSASFCLGAIQALCAERLFGQFHYLSTVSGGGYIGTAITRWMVAKVDEDFQTPAQALEDTQQRLQAFLGHDYVKGRVNGGDFETEGTLTWLRMHSNYLSRRLSFFSADTWTVVSTYLRNLVIIWLIFWPWVALFLLVPWFSLYVAFLPAFGGNILRVIAGGVGALTGVLGASYFLQNFEPVDTSPAASSATNGDERAYANDLRWPRDGDNRAALGAVLLLVACFLIAWALPARPAQSGGSDDCPGLFVVVTGTIAIIQWILAGLRVQSLPRVPPGRAGRIRLSAAGATAVQAGSLAIPTFFLSPPPSSSPLSWALYALYFPACIFAALLVGETVKVALRSAVDPPEMREHQGRAQSFMVMIAAMWLFSAMIVVLVPIFLDWQSSLAPAYTAAASGLTLSVTIYYGYRPVSPGNPEARPSWLFTVAGLVGMVLLAAIVSLGAWSLIKLGSAASDVVNCQCVKSPLTDITAVNFCVPYDQTVCKLPTAQCVDRSFGAYLADTIERLRTVPAAHTKNADPLRQQCWLAGSTPYPSKIEFHPRHLTYALLVILLSLFVTALLGRLIRINEFSLHGFYRDRLVRGFYGGFRGFMKPRQPHLFSGFDSRDDIRFARVLRLYRRQVHKHEEENRSLKPPFLVVCTALNLLKGTALAWQERKADSFTFTALHAGNYRLGYRSVGRFAGGVRLGTAMAISGAAFNSNMGYNSSTPLAFLMSVFNVRLGWWLGNPRHIEPDSHRAGAPAPSEKQYWRKKDPPYPAWTLLQEAAGQTSDEGKWIHLSDGGHFDNMGLWEMVYRRCRRILVIDASQDRAFCLEDFYSAVRKIRIDMGIEIEPKEPVQLFPRAARASGSYFACFTIKYPRSEKNDEDNKKEEDRHGTIIYLKPCVYGIEPPDVLEYADKCAAFPHEPTADQFFTESQFESYRKLGEWEMCSLIKQRKDNRSRDEESGRPCGNPAPLAVLFGQG</sequence>
<organism evidence="3 4">
    <name type="scientific">Caballeronia novacaledonica</name>
    <dbReference type="NCBI Taxonomy" id="1544861"/>
    <lineage>
        <taxon>Bacteria</taxon>
        <taxon>Pseudomonadati</taxon>
        <taxon>Pseudomonadota</taxon>
        <taxon>Betaproteobacteria</taxon>
        <taxon>Burkholderiales</taxon>
        <taxon>Burkholderiaceae</taxon>
        <taxon>Caballeronia</taxon>
    </lineage>
</organism>
<dbReference type="SUPFAM" id="SSF52151">
    <property type="entry name" value="FabD/lysophospholipase-like"/>
    <property type="match status" value="1"/>
</dbReference>
<comment type="caution">
    <text evidence="3">The sequence shown here is derived from an EMBL/GenBank/DDBJ whole genome shotgun (WGS) entry which is preliminary data.</text>
</comment>
<evidence type="ECO:0000313" key="3">
    <source>
        <dbReference type="EMBL" id="GJH28956.1"/>
    </source>
</evidence>
<dbReference type="EMBL" id="BPUS01000018">
    <property type="protein sequence ID" value="GJH28956.1"/>
    <property type="molecule type" value="Genomic_DNA"/>
</dbReference>
<dbReference type="PANTHER" id="PTHR10728:SF40">
    <property type="entry name" value="PATATIN FAMILY PROTEIN"/>
    <property type="match status" value="1"/>
</dbReference>
<dbReference type="AlphaFoldDB" id="A0AA37IFL3"/>
<feature type="transmembrane region" description="Helical" evidence="2">
    <location>
        <begin position="434"/>
        <end position="455"/>
    </location>
</feature>
<feature type="transmembrane region" description="Helical" evidence="2">
    <location>
        <begin position="821"/>
        <end position="842"/>
    </location>
</feature>
<feature type="transmembrane region" description="Helical" evidence="2">
    <location>
        <begin position="524"/>
        <end position="542"/>
    </location>
</feature>
<reference evidence="3" key="1">
    <citation type="submission" date="2022-09" db="EMBL/GenBank/DDBJ databases">
        <title>Isolation and characterization of 3-chlorobenzoate degrading bacteria from soils in Shizuoka.</title>
        <authorList>
            <person name="Ifat A."/>
            <person name="Ogawa N."/>
            <person name="Kimbara K."/>
            <person name="Moriuchi R."/>
            <person name="Dohra H."/>
            <person name="Shintani M."/>
        </authorList>
    </citation>
    <scope>NUCLEOTIDE SEQUENCE</scope>
    <source>
        <strain evidence="3">19CS4-2</strain>
    </source>
</reference>
<dbReference type="PANTHER" id="PTHR10728">
    <property type="entry name" value="CYTOSOLIC PHOSPHOLIPASE A2"/>
    <property type="match status" value="1"/>
</dbReference>
<evidence type="ECO:0000313" key="4">
    <source>
        <dbReference type="Proteomes" id="UP001055111"/>
    </source>
</evidence>
<gene>
    <name evidence="3" type="ORF">CBA19CS42_30590</name>
</gene>
<dbReference type="Proteomes" id="UP001055111">
    <property type="component" value="Unassembled WGS sequence"/>
</dbReference>
<evidence type="ECO:0008006" key="5">
    <source>
        <dbReference type="Google" id="ProtNLM"/>
    </source>
</evidence>
<keyword evidence="2" id="KW-1133">Transmembrane helix</keyword>
<protein>
    <recommendedName>
        <fullName evidence="5">Patatin-like phospholipase</fullName>
    </recommendedName>
</protein>
<dbReference type="Gene3D" id="3.40.1090.10">
    <property type="entry name" value="Cytosolic phospholipase A2 catalytic domain"/>
    <property type="match status" value="1"/>
</dbReference>
<evidence type="ECO:0000256" key="2">
    <source>
        <dbReference type="SAM" id="Phobius"/>
    </source>
</evidence>
<dbReference type="GO" id="GO:0004623">
    <property type="term" value="F:phospholipase A2 activity"/>
    <property type="evidence" value="ECO:0007669"/>
    <property type="project" value="TreeGrafter"/>
</dbReference>
<dbReference type="RefSeq" id="WP_238215999.1">
    <property type="nucleotide sequence ID" value="NZ_BPUS01000018.1"/>
</dbReference>
<proteinExistence type="predicted"/>